<gene>
    <name evidence="2" type="ORF">CBR_g4097</name>
</gene>
<accession>A0A388KH56</accession>
<dbReference type="EMBL" id="BFEA01000114">
    <property type="protein sequence ID" value="GBG69404.1"/>
    <property type="molecule type" value="Genomic_DNA"/>
</dbReference>
<evidence type="ECO:0000313" key="3">
    <source>
        <dbReference type="Proteomes" id="UP000265515"/>
    </source>
</evidence>
<feature type="region of interest" description="Disordered" evidence="1">
    <location>
        <begin position="27"/>
        <end position="120"/>
    </location>
</feature>
<dbReference type="Proteomes" id="UP000265515">
    <property type="component" value="Unassembled WGS sequence"/>
</dbReference>
<dbReference type="AlphaFoldDB" id="A0A388KH56"/>
<reference evidence="2 3" key="1">
    <citation type="journal article" date="2018" name="Cell">
        <title>The Chara Genome: Secondary Complexity and Implications for Plant Terrestrialization.</title>
        <authorList>
            <person name="Nishiyama T."/>
            <person name="Sakayama H."/>
            <person name="Vries J.D."/>
            <person name="Buschmann H."/>
            <person name="Saint-Marcoux D."/>
            <person name="Ullrich K.K."/>
            <person name="Haas F.B."/>
            <person name="Vanderstraeten L."/>
            <person name="Becker D."/>
            <person name="Lang D."/>
            <person name="Vosolsobe S."/>
            <person name="Rombauts S."/>
            <person name="Wilhelmsson P.K.I."/>
            <person name="Janitza P."/>
            <person name="Kern R."/>
            <person name="Heyl A."/>
            <person name="Rumpler F."/>
            <person name="Villalobos L.I.A.C."/>
            <person name="Clay J.M."/>
            <person name="Skokan R."/>
            <person name="Toyoda A."/>
            <person name="Suzuki Y."/>
            <person name="Kagoshima H."/>
            <person name="Schijlen E."/>
            <person name="Tajeshwar N."/>
            <person name="Catarino B."/>
            <person name="Hetherington A.J."/>
            <person name="Saltykova A."/>
            <person name="Bonnot C."/>
            <person name="Breuninger H."/>
            <person name="Symeonidi A."/>
            <person name="Radhakrishnan G.V."/>
            <person name="Van Nieuwerburgh F."/>
            <person name="Deforce D."/>
            <person name="Chang C."/>
            <person name="Karol K.G."/>
            <person name="Hedrich R."/>
            <person name="Ulvskov P."/>
            <person name="Glockner G."/>
            <person name="Delwiche C.F."/>
            <person name="Petrasek J."/>
            <person name="Van de Peer Y."/>
            <person name="Friml J."/>
            <person name="Beilby M."/>
            <person name="Dolan L."/>
            <person name="Kohara Y."/>
            <person name="Sugano S."/>
            <person name="Fujiyama A."/>
            <person name="Delaux P.-M."/>
            <person name="Quint M."/>
            <person name="TheiBen G."/>
            <person name="Hagemann M."/>
            <person name="Harholt J."/>
            <person name="Dunand C."/>
            <person name="Zachgo S."/>
            <person name="Langdale J."/>
            <person name="Maumus F."/>
            <person name="Straeten D.V.D."/>
            <person name="Gould S.B."/>
            <person name="Rensing S.A."/>
        </authorList>
    </citation>
    <scope>NUCLEOTIDE SEQUENCE [LARGE SCALE GENOMIC DNA]</scope>
    <source>
        <strain evidence="2 3">S276</strain>
    </source>
</reference>
<feature type="compositionally biased region" description="Low complexity" evidence="1">
    <location>
        <begin position="41"/>
        <end position="54"/>
    </location>
</feature>
<evidence type="ECO:0000256" key="1">
    <source>
        <dbReference type="SAM" id="MobiDB-lite"/>
    </source>
</evidence>
<sequence length="152" mass="16389">MRSPAPEAQQARGRDARTDKAAVIVAEGDDDETLERHRQRNLAQAAAAPLTTTRLPEKEVVPERRAIEGEAAGAVGGTATANLAPVATAREEAAAAATAREDARGEKTTDREGGDVGPSRVRKEIMSREFIDRAVLWVDDKAFWTMGEGRRL</sequence>
<evidence type="ECO:0000313" key="2">
    <source>
        <dbReference type="EMBL" id="GBG69404.1"/>
    </source>
</evidence>
<feature type="compositionally biased region" description="Basic and acidic residues" evidence="1">
    <location>
        <begin position="55"/>
        <end position="68"/>
    </location>
</feature>
<name>A0A388KH56_CHABU</name>
<feature type="compositionally biased region" description="Low complexity" evidence="1">
    <location>
        <begin position="69"/>
        <end position="81"/>
    </location>
</feature>
<feature type="region of interest" description="Disordered" evidence="1">
    <location>
        <begin position="1"/>
        <end position="20"/>
    </location>
</feature>
<proteinExistence type="predicted"/>
<dbReference type="Gramene" id="GBG69404">
    <property type="protein sequence ID" value="GBG69404"/>
    <property type="gene ID" value="CBR_g4097"/>
</dbReference>
<comment type="caution">
    <text evidence="2">The sequence shown here is derived from an EMBL/GenBank/DDBJ whole genome shotgun (WGS) entry which is preliminary data.</text>
</comment>
<keyword evidence="3" id="KW-1185">Reference proteome</keyword>
<protein>
    <submittedName>
        <fullName evidence="2">Uncharacterized protein</fullName>
    </submittedName>
</protein>
<organism evidence="2 3">
    <name type="scientific">Chara braunii</name>
    <name type="common">Braun's stonewort</name>
    <dbReference type="NCBI Taxonomy" id="69332"/>
    <lineage>
        <taxon>Eukaryota</taxon>
        <taxon>Viridiplantae</taxon>
        <taxon>Streptophyta</taxon>
        <taxon>Charophyceae</taxon>
        <taxon>Charales</taxon>
        <taxon>Characeae</taxon>
        <taxon>Chara</taxon>
    </lineage>
</organism>
<feature type="compositionally biased region" description="Basic and acidic residues" evidence="1">
    <location>
        <begin position="89"/>
        <end position="114"/>
    </location>
</feature>